<evidence type="ECO:0000313" key="2">
    <source>
        <dbReference type="EMBL" id="NYE94449.1"/>
    </source>
</evidence>
<accession>A0A7Y9LRU8</accession>
<dbReference type="Pfam" id="PF13302">
    <property type="entry name" value="Acetyltransf_3"/>
    <property type="match status" value="1"/>
</dbReference>
<comment type="caution">
    <text evidence="2">The sequence shown here is derived from an EMBL/GenBank/DDBJ whole genome shotgun (WGS) entry which is preliminary data.</text>
</comment>
<dbReference type="GO" id="GO:0016747">
    <property type="term" value="F:acyltransferase activity, transferring groups other than amino-acyl groups"/>
    <property type="evidence" value="ECO:0007669"/>
    <property type="project" value="InterPro"/>
</dbReference>
<dbReference type="InterPro" id="IPR000182">
    <property type="entry name" value="GNAT_dom"/>
</dbReference>
<evidence type="ECO:0000259" key="1">
    <source>
        <dbReference type="PROSITE" id="PS51186"/>
    </source>
</evidence>
<dbReference type="AlphaFoldDB" id="A0A7Y9LRU8"/>
<dbReference type="Proteomes" id="UP000521748">
    <property type="component" value="Unassembled WGS sequence"/>
</dbReference>
<sequence>MSEAIKPKGKPELVLETSRLVMRPLGAEHLNDLVRIYSDEEVARYIGGAALDEPGTRAQLEKFAAEWGKRGVGQSAVFEKSSARMIGRIGLHYWDLWDELEIGYVLESGAQGKGYAAEGAGCWLDWAVENLETEYLTAVIHPDNAPSAKVAGRLGFEFSRRDLTPSAVAVDIYRKNLR</sequence>
<dbReference type="SUPFAM" id="SSF55729">
    <property type="entry name" value="Acyl-CoA N-acyltransferases (Nat)"/>
    <property type="match status" value="1"/>
</dbReference>
<keyword evidence="3" id="KW-1185">Reference proteome</keyword>
<feature type="domain" description="N-acetyltransferase" evidence="1">
    <location>
        <begin position="20"/>
        <end position="178"/>
    </location>
</feature>
<gene>
    <name evidence="2" type="ORF">FHU41_000670</name>
</gene>
<name>A0A7Y9LRU8_9MICC</name>
<dbReference type="PANTHER" id="PTHR43792:SF1">
    <property type="entry name" value="N-ACETYLTRANSFERASE DOMAIN-CONTAINING PROTEIN"/>
    <property type="match status" value="1"/>
</dbReference>
<evidence type="ECO:0000313" key="3">
    <source>
        <dbReference type="Proteomes" id="UP000521748"/>
    </source>
</evidence>
<dbReference type="RefSeq" id="WP_179388213.1">
    <property type="nucleotide sequence ID" value="NZ_JACBYQ010000001.1"/>
</dbReference>
<protein>
    <submittedName>
        <fullName evidence="2">RimJ/RimL family protein N-acetyltransferase</fullName>
    </submittedName>
</protein>
<organism evidence="2 3">
    <name type="scientific">Psychromicrobium silvestre</name>
    <dbReference type="NCBI Taxonomy" id="1645614"/>
    <lineage>
        <taxon>Bacteria</taxon>
        <taxon>Bacillati</taxon>
        <taxon>Actinomycetota</taxon>
        <taxon>Actinomycetes</taxon>
        <taxon>Micrococcales</taxon>
        <taxon>Micrococcaceae</taxon>
        <taxon>Psychromicrobium</taxon>
    </lineage>
</organism>
<dbReference type="InterPro" id="IPR016181">
    <property type="entry name" value="Acyl_CoA_acyltransferase"/>
</dbReference>
<proteinExistence type="predicted"/>
<dbReference type="PANTHER" id="PTHR43792">
    <property type="entry name" value="GNAT FAMILY, PUTATIVE (AFU_ORTHOLOGUE AFUA_3G00765)-RELATED-RELATED"/>
    <property type="match status" value="1"/>
</dbReference>
<dbReference type="Gene3D" id="3.40.630.30">
    <property type="match status" value="1"/>
</dbReference>
<dbReference type="PROSITE" id="PS51186">
    <property type="entry name" value="GNAT"/>
    <property type="match status" value="1"/>
</dbReference>
<dbReference type="InterPro" id="IPR051531">
    <property type="entry name" value="N-acetyltransferase"/>
</dbReference>
<dbReference type="EMBL" id="JACBYQ010000001">
    <property type="protein sequence ID" value="NYE94449.1"/>
    <property type="molecule type" value="Genomic_DNA"/>
</dbReference>
<keyword evidence="2" id="KW-0808">Transferase</keyword>
<reference evidence="2 3" key="1">
    <citation type="submission" date="2020-07" db="EMBL/GenBank/DDBJ databases">
        <title>Sequencing the genomes of 1000 actinobacteria strains.</title>
        <authorList>
            <person name="Klenk H.-P."/>
        </authorList>
    </citation>
    <scope>NUCLEOTIDE SEQUENCE [LARGE SCALE GENOMIC DNA]</scope>
    <source>
        <strain evidence="2 3">DSM 102047</strain>
    </source>
</reference>